<gene>
    <name evidence="10" type="primary">ENPEP_0</name>
    <name evidence="10" type="ORF">FJT64_006104</name>
</gene>
<dbReference type="GO" id="GO:0070006">
    <property type="term" value="F:metalloaminopeptidase activity"/>
    <property type="evidence" value="ECO:0007669"/>
    <property type="project" value="TreeGrafter"/>
</dbReference>
<accession>A0A6A4VU31</accession>
<evidence type="ECO:0000259" key="9">
    <source>
        <dbReference type="Pfam" id="PF01433"/>
    </source>
</evidence>
<dbReference type="InterPro" id="IPR027268">
    <property type="entry name" value="Peptidase_M4/M1_CTD_sf"/>
</dbReference>
<sequence>MQLKDLVAIPDFAAGAMENWGLCTFRLTSLLYEPSSGGSAIQQWVTRVVAHELAHQWFGNLVTMEWWNDLWLNEGFATLMEFIGAGHARPEYHMGQQFMLEATLTALALDSLRDSHPISVEVTDPDQIESIFDTISYSKI</sequence>
<reference evidence="10 11" key="1">
    <citation type="submission" date="2019-07" db="EMBL/GenBank/DDBJ databases">
        <title>Draft genome assembly of a fouling barnacle, Amphibalanus amphitrite (Darwin, 1854): The first reference genome for Thecostraca.</title>
        <authorList>
            <person name="Kim W."/>
        </authorList>
    </citation>
    <scope>NUCLEOTIDE SEQUENCE [LARGE SCALE GENOMIC DNA]</scope>
    <source>
        <strain evidence="10">SNU_AA5</strain>
        <tissue evidence="10">Soma without cirri and trophi</tissue>
    </source>
</reference>
<dbReference type="GO" id="GO:0005615">
    <property type="term" value="C:extracellular space"/>
    <property type="evidence" value="ECO:0007669"/>
    <property type="project" value="TreeGrafter"/>
</dbReference>
<dbReference type="Pfam" id="PF01433">
    <property type="entry name" value="Peptidase_M1"/>
    <property type="match status" value="1"/>
</dbReference>
<dbReference type="InterPro" id="IPR001930">
    <property type="entry name" value="Peptidase_M1"/>
</dbReference>
<dbReference type="GO" id="GO:0005737">
    <property type="term" value="C:cytoplasm"/>
    <property type="evidence" value="ECO:0007669"/>
    <property type="project" value="TreeGrafter"/>
</dbReference>
<dbReference type="Gene3D" id="1.10.390.10">
    <property type="entry name" value="Neutral Protease Domain 2"/>
    <property type="match status" value="1"/>
</dbReference>
<evidence type="ECO:0000313" key="11">
    <source>
        <dbReference type="Proteomes" id="UP000440578"/>
    </source>
</evidence>
<evidence type="ECO:0000256" key="3">
    <source>
        <dbReference type="ARBA" id="ARBA00010136"/>
    </source>
</evidence>
<dbReference type="AlphaFoldDB" id="A0A6A4VU31"/>
<dbReference type="PANTHER" id="PTHR11533">
    <property type="entry name" value="PROTEASE M1 ZINC METALLOPROTEASE"/>
    <property type="match status" value="1"/>
</dbReference>
<dbReference type="InterPro" id="IPR014782">
    <property type="entry name" value="Peptidase_M1_dom"/>
</dbReference>
<protein>
    <submittedName>
        <fullName evidence="10">Glutamyl aminopeptidase</fullName>
    </submittedName>
</protein>
<comment type="similarity">
    <text evidence="3">Belongs to the peptidase M1 family.</text>
</comment>
<keyword evidence="8" id="KW-0482">Metalloprotease</keyword>
<evidence type="ECO:0000256" key="6">
    <source>
        <dbReference type="ARBA" id="ARBA00022801"/>
    </source>
</evidence>
<keyword evidence="10" id="KW-0031">Aminopeptidase</keyword>
<keyword evidence="11" id="KW-1185">Reference proteome</keyword>
<dbReference type="PRINTS" id="PR00756">
    <property type="entry name" value="ALADIPTASE"/>
</dbReference>
<evidence type="ECO:0000256" key="7">
    <source>
        <dbReference type="ARBA" id="ARBA00022833"/>
    </source>
</evidence>
<dbReference type="GO" id="GO:0042277">
    <property type="term" value="F:peptide binding"/>
    <property type="evidence" value="ECO:0007669"/>
    <property type="project" value="TreeGrafter"/>
</dbReference>
<dbReference type="GO" id="GO:0008270">
    <property type="term" value="F:zinc ion binding"/>
    <property type="evidence" value="ECO:0007669"/>
    <property type="project" value="InterPro"/>
</dbReference>
<evidence type="ECO:0000313" key="10">
    <source>
        <dbReference type="EMBL" id="KAF0296459.1"/>
    </source>
</evidence>
<evidence type="ECO:0000256" key="5">
    <source>
        <dbReference type="ARBA" id="ARBA00022723"/>
    </source>
</evidence>
<dbReference type="GO" id="GO:0006508">
    <property type="term" value="P:proteolysis"/>
    <property type="evidence" value="ECO:0007669"/>
    <property type="project" value="UniProtKB-KW"/>
</dbReference>
<keyword evidence="7" id="KW-0862">Zinc</keyword>
<name>A0A6A4VU31_AMPAM</name>
<dbReference type="OrthoDB" id="6750768at2759"/>
<dbReference type="GO" id="GO:0043171">
    <property type="term" value="P:peptide catabolic process"/>
    <property type="evidence" value="ECO:0007669"/>
    <property type="project" value="TreeGrafter"/>
</dbReference>
<dbReference type="SUPFAM" id="SSF55486">
    <property type="entry name" value="Metalloproteases ('zincins'), catalytic domain"/>
    <property type="match status" value="1"/>
</dbReference>
<dbReference type="Proteomes" id="UP000440578">
    <property type="component" value="Unassembled WGS sequence"/>
</dbReference>
<dbReference type="GO" id="GO:0005886">
    <property type="term" value="C:plasma membrane"/>
    <property type="evidence" value="ECO:0007669"/>
    <property type="project" value="UniProtKB-SubCell"/>
</dbReference>
<organism evidence="10 11">
    <name type="scientific">Amphibalanus amphitrite</name>
    <name type="common">Striped barnacle</name>
    <name type="synonym">Balanus amphitrite</name>
    <dbReference type="NCBI Taxonomy" id="1232801"/>
    <lineage>
        <taxon>Eukaryota</taxon>
        <taxon>Metazoa</taxon>
        <taxon>Ecdysozoa</taxon>
        <taxon>Arthropoda</taxon>
        <taxon>Crustacea</taxon>
        <taxon>Multicrustacea</taxon>
        <taxon>Cirripedia</taxon>
        <taxon>Thoracica</taxon>
        <taxon>Thoracicalcarea</taxon>
        <taxon>Balanomorpha</taxon>
        <taxon>Balanoidea</taxon>
        <taxon>Balanidae</taxon>
        <taxon>Amphibalaninae</taxon>
        <taxon>Amphibalanus</taxon>
    </lineage>
</organism>
<keyword evidence="4" id="KW-0645">Protease</keyword>
<keyword evidence="5" id="KW-0479">Metal-binding</keyword>
<evidence type="ECO:0000256" key="1">
    <source>
        <dbReference type="ARBA" id="ARBA00001947"/>
    </source>
</evidence>
<comment type="caution">
    <text evidence="10">The sequence shown here is derived from an EMBL/GenBank/DDBJ whole genome shotgun (WGS) entry which is preliminary data.</text>
</comment>
<evidence type="ECO:0000256" key="8">
    <source>
        <dbReference type="ARBA" id="ARBA00023049"/>
    </source>
</evidence>
<dbReference type="EMBL" id="VIIS01001558">
    <property type="protein sequence ID" value="KAF0296459.1"/>
    <property type="molecule type" value="Genomic_DNA"/>
</dbReference>
<keyword evidence="6" id="KW-0378">Hydrolase</keyword>
<proteinExistence type="inferred from homology"/>
<dbReference type="PANTHER" id="PTHR11533:SF299">
    <property type="entry name" value="AMINOPEPTIDASE"/>
    <property type="match status" value="1"/>
</dbReference>
<dbReference type="InterPro" id="IPR050344">
    <property type="entry name" value="Peptidase_M1_aminopeptidases"/>
</dbReference>
<comment type="subcellular location">
    <subcellularLocation>
        <location evidence="2">Cell membrane</location>
        <topology evidence="2">Lipid-anchor</topology>
        <topology evidence="2">GPI-anchor</topology>
    </subcellularLocation>
</comment>
<comment type="cofactor">
    <cofactor evidence="1">
        <name>Zn(2+)</name>
        <dbReference type="ChEBI" id="CHEBI:29105"/>
    </cofactor>
</comment>
<feature type="domain" description="Peptidase M1 membrane alanine aminopeptidase" evidence="9">
    <location>
        <begin position="4"/>
        <end position="139"/>
    </location>
</feature>
<evidence type="ECO:0000256" key="4">
    <source>
        <dbReference type="ARBA" id="ARBA00022670"/>
    </source>
</evidence>
<evidence type="ECO:0000256" key="2">
    <source>
        <dbReference type="ARBA" id="ARBA00004609"/>
    </source>
</evidence>